<dbReference type="InParanoid" id="D2VJC8"/>
<dbReference type="RefSeq" id="XP_002675666.1">
    <property type="nucleotide sequence ID" value="XM_002675620.1"/>
</dbReference>
<name>D2VJC8_NAEGR</name>
<evidence type="ECO:0000313" key="1">
    <source>
        <dbReference type="EMBL" id="EFC42922.1"/>
    </source>
</evidence>
<dbReference type="VEuPathDB" id="AmoebaDB:NAEGRDRAFT_68992"/>
<dbReference type="EMBL" id="GG738876">
    <property type="protein sequence ID" value="EFC42922.1"/>
    <property type="molecule type" value="Genomic_DNA"/>
</dbReference>
<dbReference type="AlphaFoldDB" id="D2VJC8"/>
<sequence length="719" mass="84551">MPKQPCSSQRNGKTSLETDQILLEYYLIHGNYLNINQSNADYHFTNSQSKQRWRRMKECFTNRVIQSNPSTNTTLHKISLLYPNLKKTILFSITLNDEEKIIESTRKEIAINPPPIQQTPYNRKGVSTFEIHPDSETIKQYFQNLLHNQTHVKKVSLKEINAIWAEIGFAHYKSKNTTNSEPVIAAQLCSLNGKSYESVKQSFKVHSKLYHKKEKCSQCMGFACFNYSILCKGCTYLKLIDHDPVIWIQKTANPKKIEWTFTLSNCNNLNYTSLFNLKYPVDDIQSNDLSIQSDKQDEMSIQSDENGCDNYEEDEMMDETNVTQSKESNQSIQERIQTFYTSCHDYCNIFQEEFNGFQEWKPKFQNYEPPHTAHQLMNQAMVRNRNLLKLLPLEENYNFIWIQNGSEKKQYSQWIELIEKNFKLKTLDNFNATDPIIYVMIFIFKKDYQMEPMIQIGESENYQKRMNGYKYDSSDRLINRAFSKATLIFSCPLEIQADTPIRKLKETFYICQLLEQAFHPLNSNFSDPDSVNRLHSIFDGKINFSTLDRLNYSSFNTSLKLLHLDSDANNTIHIEKGNYVIESNNQVVLRKPFIFMLEREKFKHYFPHAPQKLLNAFNIASIKYQGLNNLLYDNDELYKEEYLPKCFGIMNRIVHPKGFGKYLRFDFPSACLEYENGFYPISFLSIRCNYEQVIRKVIMKNTIMKDCICINDVEDDNFI</sequence>
<accession>D2VJC8</accession>
<dbReference type="KEGG" id="ngr:NAEGRDRAFT_68992"/>
<evidence type="ECO:0000313" key="2">
    <source>
        <dbReference type="Proteomes" id="UP000006671"/>
    </source>
</evidence>
<keyword evidence="2" id="KW-1185">Reference proteome</keyword>
<dbReference type="Proteomes" id="UP000006671">
    <property type="component" value="Unassembled WGS sequence"/>
</dbReference>
<organism evidence="2">
    <name type="scientific">Naegleria gruberi</name>
    <name type="common">Amoeba</name>
    <dbReference type="NCBI Taxonomy" id="5762"/>
    <lineage>
        <taxon>Eukaryota</taxon>
        <taxon>Discoba</taxon>
        <taxon>Heterolobosea</taxon>
        <taxon>Tetramitia</taxon>
        <taxon>Eutetramitia</taxon>
        <taxon>Vahlkampfiidae</taxon>
        <taxon>Naegleria</taxon>
    </lineage>
</organism>
<proteinExistence type="predicted"/>
<gene>
    <name evidence="1" type="ORF">NAEGRDRAFT_68992</name>
</gene>
<dbReference type="GeneID" id="8852069"/>
<reference evidence="1 2" key="1">
    <citation type="journal article" date="2010" name="Cell">
        <title>The genome of Naegleria gruberi illuminates early eukaryotic versatility.</title>
        <authorList>
            <person name="Fritz-Laylin L.K."/>
            <person name="Prochnik S.E."/>
            <person name="Ginger M.L."/>
            <person name="Dacks J.B."/>
            <person name="Carpenter M.L."/>
            <person name="Field M.C."/>
            <person name="Kuo A."/>
            <person name="Paredez A."/>
            <person name="Chapman J."/>
            <person name="Pham J."/>
            <person name="Shu S."/>
            <person name="Neupane R."/>
            <person name="Cipriano M."/>
            <person name="Mancuso J."/>
            <person name="Tu H."/>
            <person name="Salamov A."/>
            <person name="Lindquist E."/>
            <person name="Shapiro H."/>
            <person name="Lucas S."/>
            <person name="Grigoriev I.V."/>
            <person name="Cande W.Z."/>
            <person name="Fulton C."/>
            <person name="Rokhsar D.S."/>
            <person name="Dawson S.C."/>
        </authorList>
    </citation>
    <scope>NUCLEOTIDE SEQUENCE [LARGE SCALE GENOMIC DNA]</scope>
    <source>
        <strain evidence="1 2">NEG-M</strain>
    </source>
</reference>
<protein>
    <submittedName>
        <fullName evidence="1">Predicted protein</fullName>
    </submittedName>
</protein>